<proteinExistence type="predicted"/>
<protein>
    <submittedName>
        <fullName evidence="1">Uncharacterized protein</fullName>
    </submittedName>
</protein>
<dbReference type="EMBL" id="KN833089">
    <property type="protein sequence ID" value="KIM73217.1"/>
    <property type="molecule type" value="Genomic_DNA"/>
</dbReference>
<sequence>MNTVNASTGFSGLQLHLGRSPRVIPPIIPCELPVDASGAIETAKSIINRLADDVADARDNLLLSKITQSHYANASCSPDPQFKCGDMVMLSMAN</sequence>
<dbReference type="InParanoid" id="A0A0C3B7C7"/>
<dbReference type="HOGENOM" id="CLU_142395_0_0_1"/>
<organism evidence="1 2">
    <name type="scientific">Piloderma croceum (strain F 1598)</name>
    <dbReference type="NCBI Taxonomy" id="765440"/>
    <lineage>
        <taxon>Eukaryota</taxon>
        <taxon>Fungi</taxon>
        <taxon>Dikarya</taxon>
        <taxon>Basidiomycota</taxon>
        <taxon>Agaricomycotina</taxon>
        <taxon>Agaricomycetes</taxon>
        <taxon>Agaricomycetidae</taxon>
        <taxon>Atheliales</taxon>
        <taxon>Atheliaceae</taxon>
        <taxon>Piloderma</taxon>
    </lineage>
</organism>
<keyword evidence="2" id="KW-1185">Reference proteome</keyword>
<evidence type="ECO:0000313" key="2">
    <source>
        <dbReference type="Proteomes" id="UP000054166"/>
    </source>
</evidence>
<accession>A0A0C3B7C7</accession>
<reference evidence="2" key="2">
    <citation type="submission" date="2015-01" db="EMBL/GenBank/DDBJ databases">
        <title>Evolutionary Origins and Diversification of the Mycorrhizal Mutualists.</title>
        <authorList>
            <consortium name="DOE Joint Genome Institute"/>
            <consortium name="Mycorrhizal Genomics Consortium"/>
            <person name="Kohler A."/>
            <person name="Kuo A."/>
            <person name="Nagy L.G."/>
            <person name="Floudas D."/>
            <person name="Copeland A."/>
            <person name="Barry K.W."/>
            <person name="Cichocki N."/>
            <person name="Veneault-Fourrey C."/>
            <person name="LaButti K."/>
            <person name="Lindquist E.A."/>
            <person name="Lipzen A."/>
            <person name="Lundell T."/>
            <person name="Morin E."/>
            <person name="Murat C."/>
            <person name="Riley R."/>
            <person name="Ohm R."/>
            <person name="Sun H."/>
            <person name="Tunlid A."/>
            <person name="Henrissat B."/>
            <person name="Grigoriev I.V."/>
            <person name="Hibbett D.S."/>
            <person name="Martin F."/>
        </authorList>
    </citation>
    <scope>NUCLEOTIDE SEQUENCE [LARGE SCALE GENOMIC DNA]</scope>
    <source>
        <strain evidence="2">F 1598</strain>
    </source>
</reference>
<dbReference type="AlphaFoldDB" id="A0A0C3B7C7"/>
<dbReference type="Proteomes" id="UP000054166">
    <property type="component" value="Unassembled WGS sequence"/>
</dbReference>
<dbReference type="STRING" id="765440.A0A0C3B7C7"/>
<reference evidence="1 2" key="1">
    <citation type="submission" date="2014-04" db="EMBL/GenBank/DDBJ databases">
        <authorList>
            <consortium name="DOE Joint Genome Institute"/>
            <person name="Kuo A."/>
            <person name="Tarkka M."/>
            <person name="Buscot F."/>
            <person name="Kohler A."/>
            <person name="Nagy L.G."/>
            <person name="Floudas D."/>
            <person name="Copeland A."/>
            <person name="Barry K.W."/>
            <person name="Cichocki N."/>
            <person name="Veneault-Fourrey C."/>
            <person name="LaButti K."/>
            <person name="Lindquist E.A."/>
            <person name="Lipzen A."/>
            <person name="Lundell T."/>
            <person name="Morin E."/>
            <person name="Murat C."/>
            <person name="Sun H."/>
            <person name="Tunlid A."/>
            <person name="Henrissat B."/>
            <person name="Grigoriev I.V."/>
            <person name="Hibbett D.S."/>
            <person name="Martin F."/>
            <person name="Nordberg H.P."/>
            <person name="Cantor M.N."/>
            <person name="Hua S.X."/>
        </authorList>
    </citation>
    <scope>NUCLEOTIDE SEQUENCE [LARGE SCALE GENOMIC DNA]</scope>
    <source>
        <strain evidence="1 2">F 1598</strain>
    </source>
</reference>
<gene>
    <name evidence="1" type="ORF">PILCRDRAFT_81336</name>
</gene>
<dbReference type="OrthoDB" id="3268967at2759"/>
<name>A0A0C3B7C7_PILCF</name>
<evidence type="ECO:0000313" key="1">
    <source>
        <dbReference type="EMBL" id="KIM73217.1"/>
    </source>
</evidence>